<sequence>MTSQKTILVTGPYLDSDAVALAAEHGFAVVHTPAYPSTDTLRAHLAEHAPFGVVSRMGRFEGAAMDAGPGLRVIAKHGAGVDNIDVAAATERGILVTRAAGGNAVSVAEHAVAMIMAAVKRVVPMDKRLRDGHWDKPTHVGRELRGMRVGLVGSGAIGTETVKLCQAIGMSVGIYDPYAPANAFADLGVTRFDSLEGCLGGSDVVSLHCPLTSETRHLLNARTIGLMPKGSYLVNTARGGLIDEAALKDALDSGHLAGAALDTFETEPPREHLPLFDCPNAIVTPHVAGVTAEAGRRVGLMAVESIIAIAGGAGLAPARMVNADVLAEPAPSHN</sequence>
<dbReference type="eggNOG" id="COG0111">
    <property type="taxonomic scope" value="Bacteria"/>
</dbReference>
<keyword evidence="8" id="KW-1185">Reference proteome</keyword>
<dbReference type="GO" id="GO:0051287">
    <property type="term" value="F:NAD binding"/>
    <property type="evidence" value="ECO:0007669"/>
    <property type="project" value="InterPro"/>
</dbReference>
<dbReference type="PANTHER" id="PTHR42938">
    <property type="entry name" value="FORMATE DEHYDROGENASE 1"/>
    <property type="match status" value="1"/>
</dbReference>
<dbReference type="InterPro" id="IPR029753">
    <property type="entry name" value="D-isomer_DH_CS"/>
</dbReference>
<dbReference type="SUPFAM" id="SSF51735">
    <property type="entry name" value="NAD(P)-binding Rossmann-fold domains"/>
    <property type="match status" value="1"/>
</dbReference>
<feature type="domain" description="D-isomer specific 2-hydroxyacid dehydrogenase NAD-binding" evidence="6">
    <location>
        <begin position="112"/>
        <end position="288"/>
    </location>
</feature>
<protein>
    <submittedName>
        <fullName evidence="7">D-isomer specific 2-hydroxyacid dehydrogenase, NAD-binding protein</fullName>
    </submittedName>
</protein>
<keyword evidence="3" id="KW-0520">NAD</keyword>
<dbReference type="Gene3D" id="3.40.50.720">
    <property type="entry name" value="NAD(P)-binding Rossmann-like Domain"/>
    <property type="match status" value="2"/>
</dbReference>
<dbReference type="AlphaFoldDB" id="W4HMX5"/>
<evidence type="ECO:0000259" key="5">
    <source>
        <dbReference type="Pfam" id="PF00389"/>
    </source>
</evidence>
<dbReference type="PATRIC" id="fig|1317118.6.peg.1460"/>
<dbReference type="GO" id="GO:0016616">
    <property type="term" value="F:oxidoreductase activity, acting on the CH-OH group of donors, NAD or NADP as acceptor"/>
    <property type="evidence" value="ECO:0007669"/>
    <property type="project" value="InterPro"/>
</dbReference>
<name>W4HMX5_9RHOB</name>
<dbReference type="InterPro" id="IPR006139">
    <property type="entry name" value="D-isomer_2_OHA_DH_cat_dom"/>
</dbReference>
<feature type="domain" description="D-isomer specific 2-hydroxyacid dehydrogenase catalytic" evidence="5">
    <location>
        <begin position="8"/>
        <end position="312"/>
    </location>
</feature>
<evidence type="ECO:0000256" key="1">
    <source>
        <dbReference type="ARBA" id="ARBA00005854"/>
    </source>
</evidence>
<dbReference type="SUPFAM" id="SSF52283">
    <property type="entry name" value="Formate/glycerate dehydrogenase catalytic domain-like"/>
    <property type="match status" value="1"/>
</dbReference>
<dbReference type="CDD" id="cd12173">
    <property type="entry name" value="PGDH_4"/>
    <property type="match status" value="1"/>
</dbReference>
<evidence type="ECO:0000256" key="4">
    <source>
        <dbReference type="RuleBase" id="RU003719"/>
    </source>
</evidence>
<dbReference type="InterPro" id="IPR036291">
    <property type="entry name" value="NAD(P)-bd_dom_sf"/>
</dbReference>
<accession>W4HMX5</accession>
<dbReference type="PROSITE" id="PS00671">
    <property type="entry name" value="D_2_HYDROXYACID_DH_3"/>
    <property type="match status" value="1"/>
</dbReference>
<dbReference type="FunFam" id="3.40.50.720:FF:000203">
    <property type="entry name" value="D-3-phosphoglycerate dehydrogenase (SerA)"/>
    <property type="match status" value="1"/>
</dbReference>
<dbReference type="RefSeq" id="WP_043843192.1">
    <property type="nucleotide sequence ID" value="NZ_AQQW01000003.1"/>
</dbReference>
<comment type="caution">
    <text evidence="7">The sequence shown here is derived from an EMBL/GenBank/DDBJ whole genome shotgun (WGS) entry which is preliminary data.</text>
</comment>
<dbReference type="InterPro" id="IPR006140">
    <property type="entry name" value="D-isomer_DH_NAD-bd"/>
</dbReference>
<dbReference type="Pfam" id="PF02826">
    <property type="entry name" value="2-Hacid_dh_C"/>
    <property type="match status" value="1"/>
</dbReference>
<dbReference type="PANTHER" id="PTHR42938:SF9">
    <property type="entry name" value="FORMATE DEHYDROGENASE 1"/>
    <property type="match status" value="1"/>
</dbReference>
<organism evidence="7 8">
    <name type="scientific">Roseivivax marinus</name>
    <dbReference type="NCBI Taxonomy" id="1379903"/>
    <lineage>
        <taxon>Bacteria</taxon>
        <taxon>Pseudomonadati</taxon>
        <taxon>Pseudomonadota</taxon>
        <taxon>Alphaproteobacteria</taxon>
        <taxon>Rhodobacterales</taxon>
        <taxon>Roseobacteraceae</taxon>
        <taxon>Roseivivax</taxon>
    </lineage>
</organism>
<keyword evidence="2 4" id="KW-0560">Oxidoreductase</keyword>
<evidence type="ECO:0000313" key="8">
    <source>
        <dbReference type="Proteomes" id="UP000019063"/>
    </source>
</evidence>
<proteinExistence type="inferred from homology"/>
<gene>
    <name evidence="7" type="ORF">ATO8_07056</name>
</gene>
<reference evidence="7 8" key="1">
    <citation type="journal article" date="2014" name="Antonie Van Leeuwenhoek">
        <title>Roseivivax atlanticus sp. nov., isolated from surface seawater of the Atlantic Ocean.</title>
        <authorList>
            <person name="Li G."/>
            <person name="Lai Q."/>
            <person name="Liu X."/>
            <person name="Sun F."/>
            <person name="Shao Z."/>
        </authorList>
    </citation>
    <scope>NUCLEOTIDE SEQUENCE [LARGE SCALE GENOMIC DNA]</scope>
    <source>
        <strain evidence="7 8">22II-s10s</strain>
    </source>
</reference>
<dbReference type="Pfam" id="PF00389">
    <property type="entry name" value="2-Hacid_dh"/>
    <property type="match status" value="1"/>
</dbReference>
<dbReference type="STRING" id="1379903.ATO8_07056"/>
<evidence type="ECO:0000256" key="3">
    <source>
        <dbReference type="ARBA" id="ARBA00023027"/>
    </source>
</evidence>
<comment type="similarity">
    <text evidence="1 4">Belongs to the D-isomer specific 2-hydroxyacid dehydrogenase family.</text>
</comment>
<evidence type="ECO:0000313" key="7">
    <source>
        <dbReference type="EMBL" id="ETW13768.1"/>
    </source>
</evidence>
<dbReference type="Proteomes" id="UP000019063">
    <property type="component" value="Unassembled WGS sequence"/>
</dbReference>
<evidence type="ECO:0000256" key="2">
    <source>
        <dbReference type="ARBA" id="ARBA00023002"/>
    </source>
</evidence>
<evidence type="ECO:0000259" key="6">
    <source>
        <dbReference type="Pfam" id="PF02826"/>
    </source>
</evidence>
<dbReference type="EMBL" id="AQQW01000003">
    <property type="protein sequence ID" value="ETW13768.1"/>
    <property type="molecule type" value="Genomic_DNA"/>
</dbReference>